<feature type="compositionally biased region" description="Basic and acidic residues" evidence="4">
    <location>
        <begin position="253"/>
        <end position="270"/>
    </location>
</feature>
<accession>Q74ZM5</accession>
<reference evidence="6 7" key="1">
    <citation type="journal article" date="2004" name="Science">
        <title>The Ashbya gossypii genome as a tool for mapping the ancient Saccharomyces cerevisiae genome.</title>
        <authorList>
            <person name="Dietrich F.S."/>
            <person name="Voegeli S."/>
            <person name="Brachat S."/>
            <person name="Lerch A."/>
            <person name="Gates K."/>
            <person name="Steiner S."/>
            <person name="Mohr C."/>
            <person name="Pohlmann R."/>
            <person name="Luedi P."/>
            <person name="Choi S."/>
            <person name="Wing R.A."/>
            <person name="Flavier A."/>
            <person name="Gaffney T.D."/>
            <person name="Philippsen P."/>
        </authorList>
    </citation>
    <scope>NUCLEOTIDE SEQUENCE [LARGE SCALE GENOMIC DNA]</scope>
    <source>
        <strain evidence="7">ATCC 10895 / CBS 109.51 / FGSC 9923 / NRRL Y-1056</strain>
    </source>
</reference>
<dbReference type="SUPFAM" id="SSF52113">
    <property type="entry name" value="BRCT domain"/>
    <property type="match status" value="1"/>
</dbReference>
<dbReference type="RefSeq" id="NP_986839.1">
    <property type="nucleotide sequence ID" value="NM_211901.1"/>
</dbReference>
<dbReference type="InterPro" id="IPR047252">
    <property type="entry name" value="TP53BP1-like"/>
</dbReference>
<feature type="compositionally biased region" description="Basic residues" evidence="4">
    <location>
        <begin position="280"/>
        <end position="290"/>
    </location>
</feature>
<proteinExistence type="predicted"/>
<dbReference type="OrthoDB" id="129353at2759"/>
<dbReference type="Gene3D" id="3.40.50.10190">
    <property type="entry name" value="BRCT domain"/>
    <property type="match status" value="1"/>
</dbReference>
<feature type="compositionally biased region" description="Basic residues" evidence="4">
    <location>
        <begin position="481"/>
        <end position="493"/>
    </location>
</feature>
<feature type="domain" description="BRCT" evidence="5">
    <location>
        <begin position="544"/>
        <end position="640"/>
    </location>
</feature>
<dbReference type="EMBL" id="AE016820">
    <property type="protein sequence ID" value="AAS54663.1"/>
    <property type="molecule type" value="Genomic_DNA"/>
</dbReference>
<feature type="region of interest" description="Disordered" evidence="4">
    <location>
        <begin position="199"/>
        <end position="295"/>
    </location>
</feature>
<protein>
    <submittedName>
        <fullName evidence="6">AGR173Cp</fullName>
    </submittedName>
</protein>
<sequence length="815" mass="90961">MEPVATPNMSGDDMDGQLAELNVADPQYAMGSLHIKYNDRTPDLDRVTHVLRQTRANSSVGDENLLERLYAGSEEDTPESQRETLEGQAYRDIASSPSKIGPDQGTCSRVLIPASSIGSGGRRVERWSTASDAKRVMRAPGSSPTKYKRPNYAAANLYGPSTQVIESPVHVSALGDQTTVADASASTDKVVLRFATIAGGPLLPPSRSSPPALSDDAIDTPNPDAECSPGRITPQPGLGAVYSDAETSTQLSEKAEPTDEYEHADDRMRESTATSAGPPHARKTRARHRVTSSDDEYEYRHAALSASENDVSGTTKKLKLDEDSSLLREDKSLLNKYDIIDDSAVWCYSSNLTYYPAKLLVSHTNTATSVVLFKEGEYEVSSEDLHYLDLRVGEQVICNHKLYVVEALEKRDCYPITCVRGYDTVYLRQVLRSGKSTPGAICKPLMDIQLSLEQWARRHKIQLEEKSSLNSTANPEELHRVSRRRRASRVVRHTSRKLESFDGRIGHTDVSGSLSEDDNPDAPERAALEYATSRQLPPAISAGNQLFEKCLFVITGIERKYAAYMTELIHSYSGTVISSFSENLDYVGNTLKWKKREYEEYIFACLIADQHLRTPRYLEALALGWPTLHWKFVIECISKGRVSLEHSIFQFLLPAGESHRLSVDSRSKKGVVKSANISKFYNGLSNQCTMGYQLETYNVRQLEKFHVIILGHSDTDSFVEFVLSCFRVRKWEYAESISDISMLLKACQTRFDLLVYVNYPDVQKSDRIKSDLIAMATNERALSDGPNQVHIETREWLVQTIINESCGWSKGTAMP</sequence>
<feature type="region of interest" description="Disordered" evidence="4">
    <location>
        <begin position="466"/>
        <end position="493"/>
    </location>
</feature>
<comment type="subcellular location">
    <subcellularLocation>
        <location evidence="1">Nucleus</location>
    </subcellularLocation>
</comment>
<evidence type="ECO:0000256" key="2">
    <source>
        <dbReference type="ARBA" id="ARBA00022763"/>
    </source>
</evidence>
<dbReference type="InterPro" id="IPR001357">
    <property type="entry name" value="BRCT_dom"/>
</dbReference>
<name>Q74ZM5_EREGS</name>
<dbReference type="PANTHER" id="PTHR15321:SF3">
    <property type="entry name" value="TP53-BINDING PROTEIN 1"/>
    <property type="match status" value="1"/>
</dbReference>
<organism evidence="6 7">
    <name type="scientific">Eremothecium gossypii (strain ATCC 10895 / CBS 109.51 / FGSC 9923 / NRRL Y-1056)</name>
    <name type="common">Yeast</name>
    <name type="synonym">Ashbya gossypii</name>
    <dbReference type="NCBI Taxonomy" id="284811"/>
    <lineage>
        <taxon>Eukaryota</taxon>
        <taxon>Fungi</taxon>
        <taxon>Dikarya</taxon>
        <taxon>Ascomycota</taxon>
        <taxon>Saccharomycotina</taxon>
        <taxon>Saccharomycetes</taxon>
        <taxon>Saccharomycetales</taxon>
        <taxon>Saccharomycetaceae</taxon>
        <taxon>Eremothecium</taxon>
    </lineage>
</organism>
<dbReference type="CDD" id="cd17745">
    <property type="entry name" value="BRCT_p53bp1_rpt1"/>
    <property type="match status" value="1"/>
</dbReference>
<evidence type="ECO:0000313" key="6">
    <source>
        <dbReference type="EMBL" id="AAS54663.1"/>
    </source>
</evidence>
<dbReference type="Proteomes" id="UP000000591">
    <property type="component" value="Chromosome VII"/>
</dbReference>
<dbReference type="GO" id="GO:0042393">
    <property type="term" value="F:histone binding"/>
    <property type="evidence" value="ECO:0000318"/>
    <property type="project" value="GO_Central"/>
</dbReference>
<feature type="region of interest" description="Disordered" evidence="4">
    <location>
        <begin position="503"/>
        <end position="522"/>
    </location>
</feature>
<evidence type="ECO:0000256" key="3">
    <source>
        <dbReference type="ARBA" id="ARBA00023242"/>
    </source>
</evidence>
<keyword evidence="7" id="KW-1185">Reference proteome</keyword>
<dbReference type="AlphaFoldDB" id="Q74ZM5"/>
<dbReference type="GO" id="GO:0000077">
    <property type="term" value="P:DNA damage checkpoint signaling"/>
    <property type="evidence" value="ECO:0000318"/>
    <property type="project" value="GO_Central"/>
</dbReference>
<dbReference type="Pfam" id="PF08605">
    <property type="entry name" value="Rad9_Rad53_bind"/>
    <property type="match status" value="1"/>
</dbReference>
<dbReference type="InterPro" id="IPR036420">
    <property type="entry name" value="BRCT_dom_sf"/>
</dbReference>
<dbReference type="PANTHER" id="PTHR15321">
    <property type="entry name" value="TUMOR SUPPRESSOR P53-BINDING PROTEIN 1"/>
    <property type="match status" value="1"/>
</dbReference>
<dbReference type="eggNOG" id="KOG3548">
    <property type="taxonomic scope" value="Eukaryota"/>
</dbReference>
<dbReference type="GO" id="GO:0005634">
    <property type="term" value="C:nucleus"/>
    <property type="evidence" value="ECO:0000318"/>
    <property type="project" value="GO_Central"/>
</dbReference>
<reference evidence="7" key="2">
    <citation type="journal article" date="2013" name="G3 (Bethesda)">
        <title>Genomes of Ashbya fungi isolated from insects reveal four mating-type loci, numerous translocations, lack of transposons, and distinct gene duplications.</title>
        <authorList>
            <person name="Dietrich F.S."/>
            <person name="Voegeli S."/>
            <person name="Kuo S."/>
            <person name="Philippsen P."/>
        </authorList>
    </citation>
    <scope>GENOME REANNOTATION</scope>
    <source>
        <strain evidence="7">ATCC 10895 / CBS 109.51 / FGSC 9923 / NRRL Y-1056</strain>
    </source>
</reference>
<dbReference type="HOGENOM" id="CLU_346462_0_0_1"/>
<keyword evidence="2" id="KW-0227">DNA damage</keyword>
<dbReference type="Pfam" id="PF00533">
    <property type="entry name" value="BRCT"/>
    <property type="match status" value="1"/>
</dbReference>
<dbReference type="KEGG" id="ago:AGOS_AGR173C"/>
<dbReference type="InParanoid" id="Q74ZM5"/>
<dbReference type="InterPro" id="IPR047249">
    <property type="entry name" value="BRCT_p53bp1-like_rpt1"/>
</dbReference>
<dbReference type="FunCoup" id="Q74ZM5">
    <property type="interactions" value="193"/>
</dbReference>
<dbReference type="OMA" id="INESCGW"/>
<dbReference type="InterPro" id="IPR013914">
    <property type="entry name" value="Rad9_Rad53-bd_dom_fun"/>
</dbReference>
<evidence type="ECO:0000256" key="1">
    <source>
        <dbReference type="ARBA" id="ARBA00004123"/>
    </source>
</evidence>
<dbReference type="GO" id="GO:0045944">
    <property type="term" value="P:positive regulation of transcription by RNA polymerase II"/>
    <property type="evidence" value="ECO:0000318"/>
    <property type="project" value="GO_Central"/>
</dbReference>
<evidence type="ECO:0000256" key="4">
    <source>
        <dbReference type="SAM" id="MobiDB-lite"/>
    </source>
</evidence>
<evidence type="ECO:0000313" key="7">
    <source>
        <dbReference type="Proteomes" id="UP000000591"/>
    </source>
</evidence>
<evidence type="ECO:0000259" key="5">
    <source>
        <dbReference type="SMART" id="SM00292"/>
    </source>
</evidence>
<keyword evidence="3" id="KW-0539">Nucleus</keyword>
<dbReference type="SMART" id="SM00292">
    <property type="entry name" value="BRCT"/>
    <property type="match status" value="1"/>
</dbReference>
<gene>
    <name evidence="6" type="ORF">AGOS_AGR173C</name>
</gene>
<dbReference type="GeneID" id="4623141"/>
<dbReference type="STRING" id="284811.Q74ZM5"/>